<dbReference type="FunFam" id="3.30.70.120:FF:000006">
    <property type="entry name" value="GTP cyclohydrolase 1 type 2 homolog"/>
    <property type="match status" value="1"/>
</dbReference>
<gene>
    <name evidence="8" type="ordered locus">Srot_2222</name>
</gene>
<dbReference type="STRING" id="640132.Srot_2222"/>
<dbReference type="InterPro" id="IPR017221">
    <property type="entry name" value="DUF34/NIF3_bac"/>
</dbReference>
<feature type="binding site" evidence="6">
    <location>
        <position position="339"/>
    </location>
    <ligand>
        <name>a divalent metal cation</name>
        <dbReference type="ChEBI" id="CHEBI:60240"/>
        <label>1</label>
    </ligand>
</feature>
<dbReference type="NCBIfam" id="TIGR00486">
    <property type="entry name" value="YbgI_SA1388"/>
    <property type="match status" value="1"/>
</dbReference>
<comment type="subunit">
    <text evidence="2">Homohexamer.</text>
</comment>
<protein>
    <recommendedName>
        <fullName evidence="3 5">GTP cyclohydrolase 1 type 2 homolog</fullName>
    </recommendedName>
</protein>
<comment type="similarity">
    <text evidence="1 5">Belongs to the GTP cyclohydrolase I type 2/NIF3 family.</text>
</comment>
<dbReference type="SUPFAM" id="SSF102705">
    <property type="entry name" value="NIF3 (NGG1p interacting factor 3)-like"/>
    <property type="match status" value="1"/>
</dbReference>
<dbReference type="OrthoDB" id="9795763at2"/>
<evidence type="ECO:0000256" key="4">
    <source>
        <dbReference type="ARBA" id="ARBA00022723"/>
    </source>
</evidence>
<proteinExistence type="inferred from homology"/>
<dbReference type="eggNOG" id="COG0327">
    <property type="taxonomic scope" value="Bacteria"/>
</dbReference>
<dbReference type="Gene3D" id="3.30.70.120">
    <property type="match status" value="1"/>
</dbReference>
<reference evidence="8 9" key="1">
    <citation type="journal article" date="2010" name="Stand. Genomic Sci.">
        <title>Complete genome sequence of Segniliparus rotundus type strain (CDC 1076).</title>
        <authorList>
            <person name="Sikorski J."/>
            <person name="Lapidus A."/>
            <person name="Copeland A."/>
            <person name="Misra M."/>
            <person name="Glavina Del Rio T."/>
            <person name="Nolan M."/>
            <person name="Lucas S."/>
            <person name="Chen F."/>
            <person name="Tice H."/>
            <person name="Cheng J.F."/>
            <person name="Jando M."/>
            <person name="Schneider S."/>
            <person name="Bruce D."/>
            <person name="Goodwin L."/>
            <person name="Pitluck S."/>
            <person name="Liolios K."/>
            <person name="Mikhailova N."/>
            <person name="Pati A."/>
            <person name="Ivanova N."/>
            <person name="Mavromatis K."/>
            <person name="Chen A."/>
            <person name="Palaniappan K."/>
            <person name="Chertkov O."/>
            <person name="Land M."/>
            <person name="Hauser L."/>
            <person name="Chang Y.J."/>
            <person name="Jeffries C.D."/>
            <person name="Brettin T."/>
            <person name="Detter J.C."/>
            <person name="Han C."/>
            <person name="Rohde M."/>
            <person name="Goker M."/>
            <person name="Bristow J."/>
            <person name="Eisen J.A."/>
            <person name="Markowitz V."/>
            <person name="Hugenholtz P."/>
            <person name="Kyrpides N.C."/>
            <person name="Klenk H.P."/>
        </authorList>
    </citation>
    <scope>NUCLEOTIDE SEQUENCE [LARGE SCALE GENOMIC DNA]</scope>
    <source>
        <strain evidence="9">ATCC BAA-972 / CDC 1076 / CIP 108378 / DSM 44985 / JCM 13578</strain>
    </source>
</reference>
<dbReference type="GO" id="GO:0046872">
    <property type="term" value="F:metal ion binding"/>
    <property type="evidence" value="ECO:0007669"/>
    <property type="project" value="UniProtKB-UniRule"/>
</dbReference>
<keyword evidence="4 5" id="KW-0479">Metal-binding</keyword>
<feature type="region of interest" description="Disordered" evidence="7">
    <location>
        <begin position="368"/>
        <end position="387"/>
    </location>
</feature>
<dbReference type="PIRSF" id="PIRSF037489">
    <property type="entry name" value="UCP037489_NIF3_YqfO"/>
    <property type="match status" value="1"/>
</dbReference>
<evidence type="ECO:0000256" key="2">
    <source>
        <dbReference type="ARBA" id="ARBA00011643"/>
    </source>
</evidence>
<feature type="binding site" evidence="6">
    <location>
        <position position="343"/>
    </location>
    <ligand>
        <name>a divalent metal cation</name>
        <dbReference type="ChEBI" id="CHEBI:60240"/>
        <label>1</label>
    </ligand>
</feature>
<keyword evidence="9" id="KW-1185">Reference proteome</keyword>
<dbReference type="EMBL" id="CP001958">
    <property type="protein sequence ID" value="ADG98673.1"/>
    <property type="molecule type" value="Genomic_DNA"/>
</dbReference>
<organism evidence="8 9">
    <name type="scientific">Segniliparus rotundus (strain ATCC BAA-972 / CDC 1076 / CIP 108378 / DSM 44985 / JCM 13578)</name>
    <dbReference type="NCBI Taxonomy" id="640132"/>
    <lineage>
        <taxon>Bacteria</taxon>
        <taxon>Bacillati</taxon>
        <taxon>Actinomycetota</taxon>
        <taxon>Actinomycetes</taxon>
        <taxon>Mycobacteriales</taxon>
        <taxon>Segniliparaceae</taxon>
        <taxon>Segniliparus</taxon>
    </lineage>
</organism>
<feature type="binding site" evidence="6">
    <location>
        <position position="110"/>
    </location>
    <ligand>
        <name>a divalent metal cation</name>
        <dbReference type="ChEBI" id="CHEBI:60240"/>
        <label>1</label>
    </ligand>
</feature>
<feature type="binding site" evidence="6">
    <location>
        <position position="71"/>
    </location>
    <ligand>
        <name>a divalent metal cation</name>
        <dbReference type="ChEBI" id="CHEBI:60240"/>
        <label>1</label>
    </ligand>
</feature>
<evidence type="ECO:0000256" key="3">
    <source>
        <dbReference type="ARBA" id="ARBA00022112"/>
    </source>
</evidence>
<evidence type="ECO:0000256" key="1">
    <source>
        <dbReference type="ARBA" id="ARBA00006964"/>
    </source>
</evidence>
<dbReference type="Gene3D" id="3.40.1390.30">
    <property type="entry name" value="NIF3 (NGG1p interacting factor 3)-like"/>
    <property type="match status" value="1"/>
</dbReference>
<feature type="compositionally biased region" description="Basic and acidic residues" evidence="7">
    <location>
        <begin position="376"/>
        <end position="387"/>
    </location>
</feature>
<dbReference type="PANTHER" id="PTHR13799">
    <property type="entry name" value="NGG1 INTERACTING FACTOR 3"/>
    <property type="match status" value="1"/>
</dbReference>
<dbReference type="PANTHER" id="PTHR13799:SF14">
    <property type="entry name" value="GTP CYCLOHYDROLASE 1 TYPE 2 HOMOLOG"/>
    <property type="match status" value="1"/>
</dbReference>
<sequence length="387" mass="40886">MHRSHSAPKLHDVVAALDAAYPPRLALDWDAVGLVCGDLDEAVDKALVCVDVTEAVVDEALETGAQLIVAHHPLLLKGVHSVSADTPKGRLAHRLIRGGCALFTAHTNADRADPGVSDALAEALGLRIVGPVEPVMTEELDKWAVLVPAGDAERVCSALFAAGAGKIGQYDQCSWRTDGVGQFRPLDGANPAIGRVGEVERVQEARVEVIAPKRLRSALLAALRHAHPYEEPAFDVFPQAPLPTALGLGRIGELERPEPLRDFLARAAQSLPAVPEGLRATGDPGQLVATVAVCGGAGDSLLGAVAQADVDVYVTGDLRHHPVDEHVRAHRTALVDVGHWASERPWCGQAAGVLAWAFEGRVRAVPAQAPPGPWRQHVEAADPKSTD</sequence>
<dbReference type="HOGENOM" id="CLU_037423_1_0_11"/>
<accession>D6ZA03</accession>
<dbReference type="Proteomes" id="UP000002247">
    <property type="component" value="Chromosome"/>
</dbReference>
<evidence type="ECO:0000313" key="8">
    <source>
        <dbReference type="EMBL" id="ADG98673.1"/>
    </source>
</evidence>
<dbReference type="RefSeq" id="WP_013139123.1">
    <property type="nucleotide sequence ID" value="NC_014168.1"/>
</dbReference>
<dbReference type="InterPro" id="IPR015867">
    <property type="entry name" value="N-reg_PII/ATP_PRibTrfase_C"/>
</dbReference>
<dbReference type="GO" id="GO:0005737">
    <property type="term" value="C:cytoplasm"/>
    <property type="evidence" value="ECO:0007669"/>
    <property type="project" value="TreeGrafter"/>
</dbReference>
<feature type="binding site" evidence="6">
    <location>
        <position position="72"/>
    </location>
    <ligand>
        <name>a divalent metal cation</name>
        <dbReference type="ChEBI" id="CHEBI:60240"/>
        <label>1</label>
    </ligand>
</feature>
<dbReference type="eggNOG" id="COG3323">
    <property type="taxonomic scope" value="Bacteria"/>
</dbReference>
<dbReference type="KEGG" id="srt:Srot_2222"/>
<name>D6ZA03_SEGRD</name>
<dbReference type="FunFam" id="3.40.1390.30:FF:000001">
    <property type="entry name" value="GTP cyclohydrolase 1 type 2"/>
    <property type="match status" value="1"/>
</dbReference>
<evidence type="ECO:0000313" key="9">
    <source>
        <dbReference type="Proteomes" id="UP000002247"/>
    </source>
</evidence>
<dbReference type="AlphaFoldDB" id="D6ZA03"/>
<evidence type="ECO:0000256" key="5">
    <source>
        <dbReference type="PIRNR" id="PIRNR037489"/>
    </source>
</evidence>
<dbReference type="Pfam" id="PF01784">
    <property type="entry name" value="DUF34_NIF3"/>
    <property type="match status" value="1"/>
</dbReference>
<evidence type="ECO:0000256" key="7">
    <source>
        <dbReference type="SAM" id="MobiDB-lite"/>
    </source>
</evidence>
<dbReference type="InterPro" id="IPR036069">
    <property type="entry name" value="DUF34/NIF3_sf"/>
</dbReference>
<evidence type="ECO:0000256" key="6">
    <source>
        <dbReference type="PIRSR" id="PIRSR602678-1"/>
    </source>
</evidence>
<dbReference type="InterPro" id="IPR002678">
    <property type="entry name" value="DUF34/NIF3"/>
</dbReference>